<dbReference type="EMBL" id="CP053587">
    <property type="protein sequence ID" value="WNZ27720.1"/>
    <property type="molecule type" value="Genomic_DNA"/>
</dbReference>
<dbReference type="InterPro" id="IPR001754">
    <property type="entry name" value="OMPdeCOase_dom"/>
</dbReference>
<dbReference type="GO" id="GO:0019854">
    <property type="term" value="P:L-ascorbic acid catabolic process"/>
    <property type="evidence" value="ECO:0007669"/>
    <property type="project" value="TreeGrafter"/>
</dbReference>
<dbReference type="PANTHER" id="PTHR35039:SF3">
    <property type="entry name" value="3-KETO-L-GULONATE-6-PHOSPHATE DECARBOXYLASE SGBH-RELATED"/>
    <property type="match status" value="1"/>
</dbReference>
<organism evidence="3">
    <name type="scientific">Leptolyngbya sp. NK1-12</name>
    <dbReference type="NCBI Taxonomy" id="2547451"/>
    <lineage>
        <taxon>Bacteria</taxon>
        <taxon>Bacillati</taxon>
        <taxon>Cyanobacteriota</taxon>
        <taxon>Cyanophyceae</taxon>
        <taxon>Leptolyngbyales</taxon>
        <taxon>Leptolyngbyaceae</taxon>
        <taxon>Leptolyngbya group</taxon>
        <taxon>Leptolyngbya</taxon>
    </lineage>
</organism>
<dbReference type="GO" id="GO:0006207">
    <property type="term" value="P:'de novo' pyrimidine nucleobase biosynthetic process"/>
    <property type="evidence" value="ECO:0007669"/>
    <property type="project" value="InterPro"/>
</dbReference>
<keyword evidence="1" id="KW-0456">Lyase</keyword>
<dbReference type="InterPro" id="IPR011060">
    <property type="entry name" value="RibuloseP-bd_barrel"/>
</dbReference>
<dbReference type="AlphaFoldDB" id="A0AA97AJE9"/>
<feature type="domain" description="Orotidine 5'-phosphate decarboxylase" evidence="2">
    <location>
        <begin position="4"/>
        <end position="223"/>
    </location>
</feature>
<dbReference type="GO" id="GO:0033982">
    <property type="term" value="F:3-dehydro-L-gulonate-6-phosphate decarboxylase activity"/>
    <property type="evidence" value="ECO:0007669"/>
    <property type="project" value="TreeGrafter"/>
</dbReference>
<dbReference type="SMART" id="SM00934">
    <property type="entry name" value="OMPdecase"/>
    <property type="match status" value="1"/>
</dbReference>
<accession>A0AA97AJE9</accession>
<dbReference type="Pfam" id="PF00215">
    <property type="entry name" value="OMPdecase"/>
    <property type="match status" value="1"/>
</dbReference>
<dbReference type="PANTHER" id="PTHR35039">
    <property type="entry name" value="3-KETO-L-GULONATE-6-PHOSPHATE DECARBOXYLASE SGBH-RELATED"/>
    <property type="match status" value="1"/>
</dbReference>
<evidence type="ECO:0000313" key="3">
    <source>
        <dbReference type="EMBL" id="WNZ27720.1"/>
    </source>
</evidence>
<dbReference type="GO" id="GO:0004590">
    <property type="term" value="F:orotidine-5'-phosphate decarboxylase activity"/>
    <property type="evidence" value="ECO:0007669"/>
    <property type="project" value="InterPro"/>
</dbReference>
<evidence type="ECO:0000256" key="1">
    <source>
        <dbReference type="ARBA" id="ARBA00023239"/>
    </source>
</evidence>
<dbReference type="Gene3D" id="3.20.20.70">
    <property type="entry name" value="Aldolase class I"/>
    <property type="match status" value="1"/>
</dbReference>
<gene>
    <name evidence="3" type="ORF">HJG54_33275</name>
</gene>
<dbReference type="SUPFAM" id="SSF51366">
    <property type="entry name" value="Ribulose-phoshate binding barrel"/>
    <property type="match status" value="1"/>
</dbReference>
<sequence>MKPYLWIAYDYTSTAECLKMLDTILAVHPDRQMIHEIGRPTLIQAALEGVPIVTEFRQRLGNGQTLVADFKGYDVPYIAEGKLYYAAGTDLVTVMATAPNEAIQEAIAGANADNKQVAFDLMACLDDDWKMQRAQELADMGAKLISCHTGWSEQAAGKTPSALIAKVCQQLQDSPTQVVAMGGLKPSNVKDLRPYVAAGKIFAIAVGSAITRSPNPHGAIDQFLNEIEQLPQSVKPLITA</sequence>
<dbReference type="RefSeq" id="WP_316436166.1">
    <property type="nucleotide sequence ID" value="NZ_CP053587.1"/>
</dbReference>
<name>A0AA97AJE9_9CYAN</name>
<dbReference type="InterPro" id="IPR013785">
    <property type="entry name" value="Aldolase_TIM"/>
</dbReference>
<evidence type="ECO:0000259" key="2">
    <source>
        <dbReference type="SMART" id="SM00934"/>
    </source>
</evidence>
<protein>
    <recommendedName>
        <fullName evidence="2">Orotidine 5'-phosphate decarboxylase domain-containing protein</fullName>
    </recommendedName>
</protein>
<proteinExistence type="predicted"/>
<reference evidence="3" key="1">
    <citation type="submission" date="2020-05" db="EMBL/GenBank/DDBJ databases">
        <authorList>
            <person name="Zhu T."/>
            <person name="Keshari N."/>
            <person name="Lu X."/>
        </authorList>
    </citation>
    <scope>NUCLEOTIDE SEQUENCE</scope>
    <source>
        <strain evidence="3">NK1-12</strain>
    </source>
</reference>